<sequence length="265" mass="30400">MANSNGALPGQQNAGMYNANMNNMPAAGHYSDMQTLMQNMEALSGWLQQNREDFFRVQEDLEKVERIQGRPGALETVAENGDDTENPHVQRPTVSGLQRELDAAKSHIEELEIQHGEHLRLQSQYEDVLTEAVDRTRNYVFQQSEYVMSLHQHYIQLLQDSRKETISAQLIHQGWQASLSRLDVELKNAMKAREKEKDPFRRKIAMLEEENRVMREKLGWEKIVHDSDEEGEDAAVAMSRGRATKVAEDTHSVTNRLTDKLMGLR</sequence>
<dbReference type="Proteomes" id="UP000503462">
    <property type="component" value="Chromosome 1"/>
</dbReference>
<reference evidence="1 2" key="1">
    <citation type="journal article" date="2016" name="Sci. Rep.">
        <title>Peltaster fructicola genome reveals evolution from an invasive phytopathogen to an ectophytic parasite.</title>
        <authorList>
            <person name="Xu C."/>
            <person name="Chen H."/>
            <person name="Gleason M.L."/>
            <person name="Xu J.R."/>
            <person name="Liu H."/>
            <person name="Zhang R."/>
            <person name="Sun G."/>
        </authorList>
    </citation>
    <scope>NUCLEOTIDE SEQUENCE [LARGE SCALE GENOMIC DNA]</scope>
    <source>
        <strain evidence="1 2">LNHT1506</strain>
    </source>
</reference>
<evidence type="ECO:0000313" key="2">
    <source>
        <dbReference type="Proteomes" id="UP000503462"/>
    </source>
</evidence>
<evidence type="ECO:0000313" key="1">
    <source>
        <dbReference type="EMBL" id="QIW95498.1"/>
    </source>
</evidence>
<dbReference type="PANTHER" id="PTHR39472">
    <property type="entry name" value="EXPRESSED PROTEIN"/>
    <property type="match status" value="1"/>
</dbReference>
<organism evidence="1 2">
    <name type="scientific">Peltaster fructicola</name>
    <dbReference type="NCBI Taxonomy" id="286661"/>
    <lineage>
        <taxon>Eukaryota</taxon>
        <taxon>Fungi</taxon>
        <taxon>Dikarya</taxon>
        <taxon>Ascomycota</taxon>
        <taxon>Pezizomycotina</taxon>
        <taxon>Dothideomycetes</taxon>
        <taxon>Dothideomycetes incertae sedis</taxon>
        <taxon>Peltaster</taxon>
    </lineage>
</organism>
<accession>A0A6H0XLJ6</accession>
<dbReference type="PANTHER" id="PTHR39472:SF1">
    <property type="entry name" value="EXPRESSED PROTEIN"/>
    <property type="match status" value="1"/>
</dbReference>
<keyword evidence="2" id="KW-1185">Reference proteome</keyword>
<dbReference type="AlphaFoldDB" id="A0A6H0XLJ6"/>
<protein>
    <submittedName>
        <fullName evidence="1">Uncharacterized protein</fullName>
    </submittedName>
</protein>
<dbReference type="EMBL" id="CP051139">
    <property type="protein sequence ID" value="QIW95498.1"/>
    <property type="molecule type" value="Genomic_DNA"/>
</dbReference>
<proteinExistence type="predicted"/>
<gene>
    <name evidence="1" type="ORF">AMS68_001016</name>
</gene>
<name>A0A6H0XLJ6_9PEZI</name>
<dbReference type="OrthoDB" id="21214at2759"/>